<keyword evidence="2" id="KW-1185">Reference proteome</keyword>
<dbReference type="EMBL" id="JBHUOK010000030">
    <property type="protein sequence ID" value="MFD2790521.1"/>
    <property type="molecule type" value="Genomic_DNA"/>
</dbReference>
<comment type="caution">
    <text evidence="1">The sequence shown here is derived from an EMBL/GenBank/DDBJ whole genome shotgun (WGS) entry which is preliminary data.</text>
</comment>
<dbReference type="PANTHER" id="PTHR38471">
    <property type="entry name" value="FOUR HELIX BUNDLE PROTEIN"/>
    <property type="match status" value="1"/>
</dbReference>
<dbReference type="InterPro" id="IPR012657">
    <property type="entry name" value="23S_rRNA-intervening_sequence"/>
</dbReference>
<proteinExistence type="predicted"/>
<dbReference type="InterPro" id="IPR036583">
    <property type="entry name" value="23S_rRNA_IVS_sf"/>
</dbReference>
<reference evidence="2" key="1">
    <citation type="journal article" date="2019" name="Int. J. Syst. Evol. Microbiol.">
        <title>The Global Catalogue of Microorganisms (GCM) 10K type strain sequencing project: providing services to taxonomists for standard genome sequencing and annotation.</title>
        <authorList>
            <consortium name="The Broad Institute Genomics Platform"/>
            <consortium name="The Broad Institute Genome Sequencing Center for Infectious Disease"/>
            <person name="Wu L."/>
            <person name="Ma J."/>
        </authorList>
    </citation>
    <scope>NUCLEOTIDE SEQUENCE [LARGE SCALE GENOMIC DNA]</scope>
    <source>
        <strain evidence="2">KCTC 52924</strain>
    </source>
</reference>
<sequence length="137" mass="15804">MSKISSFEDLNVWELSRQLNIEMFKILACKDNHNYGFLINHLYKTSGSIMDNIAEGFERGGNKDFINFLSYSKGSAGELRSQLYRALDVEILNQSDFEKLYALTIDISKQLSLFMNYLKNSEFKGAKFKEPPMDYGN</sequence>
<dbReference type="NCBIfam" id="TIGR02436">
    <property type="entry name" value="four helix bundle protein"/>
    <property type="match status" value="1"/>
</dbReference>
<organism evidence="1 2">
    <name type="scientific">Arenibacter antarcticus</name>
    <dbReference type="NCBI Taxonomy" id="2040469"/>
    <lineage>
        <taxon>Bacteria</taxon>
        <taxon>Pseudomonadati</taxon>
        <taxon>Bacteroidota</taxon>
        <taxon>Flavobacteriia</taxon>
        <taxon>Flavobacteriales</taxon>
        <taxon>Flavobacteriaceae</taxon>
        <taxon>Arenibacter</taxon>
    </lineage>
</organism>
<dbReference type="RefSeq" id="WP_251806773.1">
    <property type="nucleotide sequence ID" value="NZ_CP166679.1"/>
</dbReference>
<name>A0ABW5VHM4_9FLAO</name>
<gene>
    <name evidence="1" type="ORF">ACFS1K_12175</name>
</gene>
<evidence type="ECO:0000313" key="2">
    <source>
        <dbReference type="Proteomes" id="UP001597532"/>
    </source>
</evidence>
<dbReference type="Gene3D" id="1.20.1440.60">
    <property type="entry name" value="23S rRNA-intervening sequence"/>
    <property type="match status" value="1"/>
</dbReference>
<dbReference type="SUPFAM" id="SSF158446">
    <property type="entry name" value="IVS-encoded protein-like"/>
    <property type="match status" value="1"/>
</dbReference>
<dbReference type="Proteomes" id="UP001597532">
    <property type="component" value="Unassembled WGS sequence"/>
</dbReference>
<dbReference type="CDD" id="cd16377">
    <property type="entry name" value="23S_rRNA_IVP_like"/>
    <property type="match status" value="1"/>
</dbReference>
<dbReference type="PANTHER" id="PTHR38471:SF2">
    <property type="entry name" value="FOUR HELIX BUNDLE PROTEIN"/>
    <property type="match status" value="1"/>
</dbReference>
<protein>
    <submittedName>
        <fullName evidence="1">Four helix bundle protein</fullName>
    </submittedName>
</protein>
<dbReference type="Pfam" id="PF05635">
    <property type="entry name" value="23S_rRNA_IVP"/>
    <property type="match status" value="1"/>
</dbReference>
<accession>A0ABW5VHM4</accession>
<evidence type="ECO:0000313" key="1">
    <source>
        <dbReference type="EMBL" id="MFD2790521.1"/>
    </source>
</evidence>